<dbReference type="NCBIfam" id="TIGR00797">
    <property type="entry name" value="matE"/>
    <property type="match status" value="1"/>
</dbReference>
<keyword evidence="4" id="KW-1133">Transmembrane helix</keyword>
<dbReference type="Pfam" id="PF01554">
    <property type="entry name" value="MatE"/>
    <property type="match status" value="2"/>
</dbReference>
<sequence length="947" mass="102076">MQLSTVLRRHLGSMLLLAGPILVSQYAYLASGMADTVMSGMLGTVFQAGVAVGAAVWVPVQMFVTGVLYGVMILVSQHFGADRQDDIAGAARQGLWLALGLGAAASGLLYLLAPHLTLFGVTEDVAQKAEDYLQALAWGLPFSSMAISIRFYCDGQKNVVPATVIAILVVLVNIVLNYGLMFGHFGLPAMDVTGCGLATGISMALSFVLFVVYVHKTPRYAGLRLLARLAAPAGRQIGELVRVGLPIGIAMVSEFLVLSVIALCISTSGATAIAAHQIAYNFMMILFAIPTSLAMATSIMVGNARGSGSKRAERGVVITSVCTGFVVGGLLTVLMWVGAGPVAELYSHDRAVIVLASRLLLIAAFFQLVDAVQICLNGSLRGIEDTVVPFLITSGIYWLVALPLGYVLSDMPLPFGLRESFPGYGVAGWWTALVLGISLVALALAVRVRKLFFTGPLEDCEEEGREEDKARADGSTDSALAASATDTGTEHAETTLAESASETVLDARAQARGRGRLRGLFARMGGTLRRHPKKGIAFAVLLVLILFSSSSEESGTVRVHSTDLVARSTLRQEFPVTGIIKPEEGAEVKTGSRFTGVIDRLHVRLGDAVTKGQVIAELDNREQEAECNRLNATIRKLKAELDMAKKTYPLQIRETEALLDSARAEHVYAQKKLRRVSSLHKASAVSRDEAERVRQEADVAAAAAQQQRTARERLEEEFTLRTIYLAEAIAEAEAELATANIRRSYATIVSPMDGVVSEITAQEGETLVAGLQVAYLVTVLDPSRLELQMFVDENDIGRVQPGTRVAFTVESFRDRVFEGHVDLIHPGPEIRNNIVYYRALVRLSPETALSLRPEMTARCTVIAGEKENVLCVPNAAFKWIQDRKVVFVEDGAGVHPVLVRTGMEGLTHTEVLSGLEEGQRVATSLELPTPLPEDWMQLLAEEAPREG</sequence>
<gene>
    <name evidence="7" type="ORF">H9894_04810</name>
</gene>
<protein>
    <submittedName>
        <fullName evidence="7">MATE family efflux transporter</fullName>
    </submittedName>
</protein>
<evidence type="ECO:0000256" key="4">
    <source>
        <dbReference type="SAM" id="Phobius"/>
    </source>
</evidence>
<reference evidence="7" key="2">
    <citation type="submission" date="2021-04" db="EMBL/GenBank/DDBJ databases">
        <authorList>
            <person name="Gilroy R."/>
        </authorList>
    </citation>
    <scope>NUCLEOTIDE SEQUENCE</scope>
    <source>
        <strain evidence="7">ChiHecec2B26-446</strain>
    </source>
</reference>
<feature type="transmembrane region" description="Helical" evidence="4">
    <location>
        <begin position="388"/>
        <end position="407"/>
    </location>
</feature>
<evidence type="ECO:0000256" key="3">
    <source>
        <dbReference type="SAM" id="MobiDB-lite"/>
    </source>
</evidence>
<dbReference type="PANTHER" id="PTHR43298:SF2">
    <property type="entry name" value="FMN_FAD EXPORTER YEEO-RELATED"/>
    <property type="match status" value="1"/>
</dbReference>
<evidence type="ECO:0000259" key="6">
    <source>
        <dbReference type="Pfam" id="PF25975"/>
    </source>
</evidence>
<dbReference type="InterPro" id="IPR058625">
    <property type="entry name" value="MdtA-like_BSH"/>
</dbReference>
<feature type="transmembrane region" description="Helical" evidence="4">
    <location>
        <begin position="12"/>
        <end position="30"/>
    </location>
</feature>
<reference evidence="7" key="1">
    <citation type="journal article" date="2021" name="PeerJ">
        <title>Extensive microbial diversity within the chicken gut microbiome revealed by metagenomics and culture.</title>
        <authorList>
            <person name="Gilroy R."/>
            <person name="Ravi A."/>
            <person name="Getino M."/>
            <person name="Pursley I."/>
            <person name="Horton D.L."/>
            <person name="Alikhan N.F."/>
            <person name="Baker D."/>
            <person name="Gharbi K."/>
            <person name="Hall N."/>
            <person name="Watson M."/>
            <person name="Adriaenssens E.M."/>
            <person name="Foster-Nyarko E."/>
            <person name="Jarju S."/>
            <person name="Secka A."/>
            <person name="Antonio M."/>
            <person name="Oren A."/>
            <person name="Chaudhuri R.R."/>
            <person name="La Ragione R."/>
            <person name="Hildebrand F."/>
            <person name="Pallen M.J."/>
        </authorList>
    </citation>
    <scope>NUCLEOTIDE SEQUENCE</scope>
    <source>
        <strain evidence="7">ChiHecec2B26-446</strain>
    </source>
</reference>
<feature type="transmembrane region" description="Helical" evidence="4">
    <location>
        <begin position="50"/>
        <end position="75"/>
    </location>
</feature>
<keyword evidence="1" id="KW-0813">Transport</keyword>
<feature type="transmembrane region" description="Helical" evidence="4">
    <location>
        <begin position="427"/>
        <end position="446"/>
    </location>
</feature>
<dbReference type="Pfam" id="PF25917">
    <property type="entry name" value="BSH_RND"/>
    <property type="match status" value="1"/>
</dbReference>
<comment type="caution">
    <text evidence="7">The sequence shown here is derived from an EMBL/GenBank/DDBJ whole genome shotgun (WGS) entry which is preliminary data.</text>
</comment>
<evidence type="ECO:0000256" key="2">
    <source>
        <dbReference type="SAM" id="Coils"/>
    </source>
</evidence>
<dbReference type="InterPro" id="IPR050222">
    <property type="entry name" value="MATE_MdtK"/>
</dbReference>
<feature type="coiled-coil region" evidence="2">
    <location>
        <begin position="620"/>
        <end position="647"/>
    </location>
</feature>
<dbReference type="Gene3D" id="2.40.30.170">
    <property type="match status" value="1"/>
</dbReference>
<dbReference type="EMBL" id="DXHV01000052">
    <property type="protein sequence ID" value="HIW00492.1"/>
    <property type="molecule type" value="Genomic_DNA"/>
</dbReference>
<keyword evidence="4" id="KW-0812">Transmembrane</keyword>
<keyword evidence="4" id="KW-0472">Membrane</keyword>
<dbReference type="CDD" id="cd13131">
    <property type="entry name" value="MATE_NorM_like"/>
    <property type="match status" value="1"/>
</dbReference>
<accession>A0A9D1PVI9</accession>
<dbReference type="Pfam" id="PF25975">
    <property type="entry name" value="CzcB_C"/>
    <property type="match status" value="1"/>
</dbReference>
<organism evidence="7 8">
    <name type="scientific">Candidatus Desulfovibrio intestinipullorum</name>
    <dbReference type="NCBI Taxonomy" id="2838536"/>
    <lineage>
        <taxon>Bacteria</taxon>
        <taxon>Pseudomonadati</taxon>
        <taxon>Thermodesulfobacteriota</taxon>
        <taxon>Desulfovibrionia</taxon>
        <taxon>Desulfovibrionales</taxon>
        <taxon>Desulfovibrionaceae</taxon>
        <taxon>Desulfovibrio</taxon>
    </lineage>
</organism>
<feature type="transmembrane region" description="Helical" evidence="4">
    <location>
        <begin position="159"/>
        <end position="176"/>
    </location>
</feature>
<dbReference type="InterPro" id="IPR002528">
    <property type="entry name" value="MATE_fam"/>
</dbReference>
<feature type="coiled-coil region" evidence="2">
    <location>
        <begin position="687"/>
        <end position="717"/>
    </location>
</feature>
<feature type="transmembrane region" description="Helical" evidence="4">
    <location>
        <begin position="132"/>
        <end position="152"/>
    </location>
</feature>
<dbReference type="Gene3D" id="2.40.420.20">
    <property type="match status" value="1"/>
</dbReference>
<feature type="compositionally biased region" description="Low complexity" evidence="3">
    <location>
        <begin position="475"/>
        <end position="487"/>
    </location>
</feature>
<dbReference type="PANTHER" id="PTHR43298">
    <property type="entry name" value="MULTIDRUG RESISTANCE PROTEIN NORM-RELATED"/>
    <property type="match status" value="1"/>
</dbReference>
<feature type="transmembrane region" description="Helical" evidence="4">
    <location>
        <begin position="196"/>
        <end position="214"/>
    </location>
</feature>
<feature type="transmembrane region" description="Helical" evidence="4">
    <location>
        <begin position="95"/>
        <end position="112"/>
    </location>
</feature>
<evidence type="ECO:0000313" key="7">
    <source>
        <dbReference type="EMBL" id="HIW00492.1"/>
    </source>
</evidence>
<dbReference type="SUPFAM" id="SSF111369">
    <property type="entry name" value="HlyD-like secretion proteins"/>
    <property type="match status" value="1"/>
</dbReference>
<feature type="region of interest" description="Disordered" evidence="3">
    <location>
        <begin position="463"/>
        <end position="498"/>
    </location>
</feature>
<feature type="transmembrane region" description="Helical" evidence="4">
    <location>
        <begin position="282"/>
        <end position="304"/>
    </location>
</feature>
<evidence type="ECO:0000259" key="5">
    <source>
        <dbReference type="Pfam" id="PF25917"/>
    </source>
</evidence>
<feature type="transmembrane region" description="Helical" evidence="4">
    <location>
        <begin position="535"/>
        <end position="551"/>
    </location>
</feature>
<feature type="transmembrane region" description="Helical" evidence="4">
    <location>
        <begin position="351"/>
        <end position="376"/>
    </location>
</feature>
<evidence type="ECO:0000256" key="1">
    <source>
        <dbReference type="ARBA" id="ARBA00022448"/>
    </source>
</evidence>
<dbReference type="InterPro" id="IPR058649">
    <property type="entry name" value="CzcB_C"/>
</dbReference>
<dbReference type="GO" id="GO:0005886">
    <property type="term" value="C:plasma membrane"/>
    <property type="evidence" value="ECO:0007669"/>
    <property type="project" value="TreeGrafter"/>
</dbReference>
<feature type="domain" description="CzcB-like C-terminal circularly permuted SH3-like" evidence="6">
    <location>
        <begin position="871"/>
        <end position="923"/>
    </location>
</feature>
<dbReference type="Proteomes" id="UP000886752">
    <property type="component" value="Unassembled WGS sequence"/>
</dbReference>
<dbReference type="AlphaFoldDB" id="A0A9D1PVI9"/>
<dbReference type="GO" id="GO:0042910">
    <property type="term" value="F:xenobiotic transmembrane transporter activity"/>
    <property type="evidence" value="ECO:0007669"/>
    <property type="project" value="InterPro"/>
</dbReference>
<keyword evidence="2" id="KW-0175">Coiled coil</keyword>
<proteinExistence type="predicted"/>
<dbReference type="Gene3D" id="2.40.50.100">
    <property type="match status" value="1"/>
</dbReference>
<feature type="domain" description="Multidrug resistance protein MdtA-like barrel-sandwich hybrid" evidence="5">
    <location>
        <begin position="588"/>
        <end position="778"/>
    </location>
</feature>
<dbReference type="GO" id="GO:0015297">
    <property type="term" value="F:antiporter activity"/>
    <property type="evidence" value="ECO:0007669"/>
    <property type="project" value="InterPro"/>
</dbReference>
<feature type="transmembrane region" description="Helical" evidence="4">
    <location>
        <begin position="316"/>
        <end position="339"/>
    </location>
</feature>
<evidence type="ECO:0000313" key="8">
    <source>
        <dbReference type="Proteomes" id="UP000886752"/>
    </source>
</evidence>
<name>A0A9D1PVI9_9BACT</name>